<feature type="transmembrane region" description="Helical" evidence="6">
    <location>
        <begin position="320"/>
        <end position="339"/>
    </location>
</feature>
<keyword evidence="8" id="KW-1185">Reference proteome</keyword>
<comment type="caution">
    <text evidence="7">The sequence shown here is derived from an EMBL/GenBank/DDBJ whole genome shotgun (WGS) entry which is preliminary data.</text>
</comment>
<evidence type="ECO:0000256" key="4">
    <source>
        <dbReference type="ARBA" id="ARBA00023136"/>
    </source>
</evidence>
<evidence type="ECO:0000256" key="3">
    <source>
        <dbReference type="ARBA" id="ARBA00022989"/>
    </source>
</evidence>
<dbReference type="AlphaFoldDB" id="A0A163IT63"/>
<dbReference type="CDD" id="cd09317">
    <property type="entry name" value="TDT_Mae1_like"/>
    <property type="match status" value="1"/>
</dbReference>
<accession>A0A163IT63</accession>
<gene>
    <name evidence="7" type="ORF">ST47_g2876</name>
</gene>
<keyword evidence="4 6" id="KW-0472">Membrane</keyword>
<feature type="transmembrane region" description="Helical" evidence="6">
    <location>
        <begin position="135"/>
        <end position="158"/>
    </location>
</feature>
<dbReference type="EMBL" id="JYNV01000119">
    <property type="protein sequence ID" value="KZM25930.1"/>
    <property type="molecule type" value="Genomic_DNA"/>
</dbReference>
<dbReference type="Proteomes" id="UP000076837">
    <property type="component" value="Unassembled WGS sequence"/>
</dbReference>
<feature type="compositionally biased region" description="Low complexity" evidence="5">
    <location>
        <begin position="561"/>
        <end position="575"/>
    </location>
</feature>
<dbReference type="Pfam" id="PF03595">
    <property type="entry name" value="SLAC1"/>
    <property type="match status" value="1"/>
</dbReference>
<evidence type="ECO:0000256" key="1">
    <source>
        <dbReference type="ARBA" id="ARBA00004141"/>
    </source>
</evidence>
<feature type="transmembrane region" description="Helical" evidence="6">
    <location>
        <begin position="103"/>
        <end position="123"/>
    </location>
</feature>
<protein>
    <submittedName>
        <fullName evidence="7">Transmembrane transport</fullName>
    </submittedName>
</protein>
<dbReference type="InterPro" id="IPR004695">
    <property type="entry name" value="SLAC1/Mae1/Ssu1/TehA"/>
</dbReference>
<feature type="compositionally biased region" description="Low complexity" evidence="5">
    <location>
        <begin position="536"/>
        <end position="548"/>
    </location>
</feature>
<dbReference type="STRING" id="5454.A0A163IT63"/>
<feature type="transmembrane region" description="Helical" evidence="6">
    <location>
        <begin position="170"/>
        <end position="190"/>
    </location>
</feature>
<evidence type="ECO:0000256" key="6">
    <source>
        <dbReference type="SAM" id="Phobius"/>
    </source>
</evidence>
<dbReference type="Gene3D" id="1.50.10.150">
    <property type="entry name" value="Voltage-dependent anion channel"/>
    <property type="match status" value="1"/>
</dbReference>
<feature type="transmembrane region" description="Helical" evidence="6">
    <location>
        <begin position="243"/>
        <end position="262"/>
    </location>
</feature>
<feature type="transmembrane region" description="Helical" evidence="6">
    <location>
        <begin position="282"/>
        <end position="313"/>
    </location>
</feature>
<dbReference type="InterPro" id="IPR030185">
    <property type="entry name" value="Mae1"/>
</dbReference>
<evidence type="ECO:0000313" key="8">
    <source>
        <dbReference type="Proteomes" id="UP000076837"/>
    </source>
</evidence>
<dbReference type="InterPro" id="IPR038665">
    <property type="entry name" value="Voltage-dep_anion_channel_sf"/>
</dbReference>
<sequence>MRFRKKKRHEFVDDQKDQSPEFVGLRDRIVHFTWPWFAATMSTGSLAVVLGNTPNRFTGLQTIGKVVFIFDLVLFLLFNALMATRFILVPRKLVASLHHPVEGLFHGTYWVSAALILNCAYIYGNANTGPWFPKALEVCFWVYCIIAFIVGVFQYSMFFRLERLSAADAVPAWIFPIYPLLVVGTLAGTMLPAQPTGPGWNIFVGGVLLQGLAWVVSFLMYALYMQRLMTSSLPTPATRPGMFVSVGPAGYTAAGLISLANHAPTFVSANYWTDGPSHDGDIVRIFGIMSGLFVILFSYWFFFITTIAVLAGVRKMSFSLNWWAFIFPNAGLTLATIQAGKVLHSEAINGLASALTILLVIMWFITAFFCIRGVYRGEVLWPGKDEDKTMEGIGWGWQSNRNNPEAKRTHWQRRQQNNRSASSASLFAPPSSSLTATKVDASMTLQIFYRVQHREPDITMRKGSALTPEISCLGTEGLVEQILGVNRDAQIIRLSPTPYTSISDNLATQYVYIPNLVGRQMLRIPLEQVEAEEITSFSSSVSQSSNDSIETAPTHIRDSSRSPSISSVSSVDETE</sequence>
<feature type="region of interest" description="Disordered" evidence="5">
    <location>
        <begin position="536"/>
        <end position="575"/>
    </location>
</feature>
<evidence type="ECO:0000256" key="5">
    <source>
        <dbReference type="SAM" id="MobiDB-lite"/>
    </source>
</evidence>
<feature type="transmembrane region" description="Helical" evidence="6">
    <location>
        <begin position="351"/>
        <end position="371"/>
    </location>
</feature>
<dbReference type="GO" id="GO:0015140">
    <property type="term" value="F:malate transmembrane transporter activity"/>
    <property type="evidence" value="ECO:0007669"/>
    <property type="project" value="InterPro"/>
</dbReference>
<keyword evidence="2 6" id="KW-0812">Transmembrane</keyword>
<dbReference type="GO" id="GO:0016020">
    <property type="term" value="C:membrane"/>
    <property type="evidence" value="ECO:0007669"/>
    <property type="project" value="UniProtKB-SubCell"/>
</dbReference>
<feature type="transmembrane region" description="Helical" evidence="6">
    <location>
        <begin position="29"/>
        <end position="50"/>
    </location>
</feature>
<feature type="compositionally biased region" description="Low complexity" evidence="5">
    <location>
        <begin position="420"/>
        <end position="431"/>
    </location>
</feature>
<reference evidence="7 8" key="1">
    <citation type="journal article" date="2016" name="Sci. Rep.">
        <title>Draft genome sequencing and secretome analysis of fungal phytopathogen Ascochyta rabiei provides insight into the necrotrophic effector repertoire.</title>
        <authorList>
            <person name="Verma S."/>
            <person name="Gazara R.K."/>
            <person name="Nizam S."/>
            <person name="Parween S."/>
            <person name="Chattopadhyay D."/>
            <person name="Verma P.K."/>
        </authorList>
    </citation>
    <scope>NUCLEOTIDE SEQUENCE [LARGE SCALE GENOMIC DNA]</scope>
    <source>
        <strain evidence="7 8">ArDII</strain>
    </source>
</reference>
<keyword evidence="3 6" id="KW-1133">Transmembrane helix</keyword>
<dbReference type="PANTHER" id="PTHR31162:SF0">
    <property type="entry name" value="MALIC ACID TRANSPORT PROTEIN"/>
    <property type="match status" value="1"/>
</dbReference>
<organism evidence="7 8">
    <name type="scientific">Didymella rabiei</name>
    <name type="common">Chickpea ascochyta blight fungus</name>
    <name type="synonym">Mycosphaerella rabiei</name>
    <dbReference type="NCBI Taxonomy" id="5454"/>
    <lineage>
        <taxon>Eukaryota</taxon>
        <taxon>Fungi</taxon>
        <taxon>Dikarya</taxon>
        <taxon>Ascomycota</taxon>
        <taxon>Pezizomycotina</taxon>
        <taxon>Dothideomycetes</taxon>
        <taxon>Pleosporomycetidae</taxon>
        <taxon>Pleosporales</taxon>
        <taxon>Pleosporineae</taxon>
        <taxon>Didymellaceae</taxon>
        <taxon>Ascochyta</taxon>
    </lineage>
</organism>
<dbReference type="PANTHER" id="PTHR31162">
    <property type="entry name" value="MALIC ACID TRANSPORT PROTEIN-RELATED"/>
    <property type="match status" value="1"/>
</dbReference>
<feature type="transmembrane region" description="Helical" evidence="6">
    <location>
        <begin position="202"/>
        <end position="223"/>
    </location>
</feature>
<evidence type="ECO:0000313" key="7">
    <source>
        <dbReference type="EMBL" id="KZM25930.1"/>
    </source>
</evidence>
<name>A0A163IT63_DIDRA</name>
<evidence type="ECO:0000256" key="2">
    <source>
        <dbReference type="ARBA" id="ARBA00022692"/>
    </source>
</evidence>
<feature type="transmembrane region" description="Helical" evidence="6">
    <location>
        <begin position="62"/>
        <end position="82"/>
    </location>
</feature>
<proteinExistence type="predicted"/>
<feature type="region of interest" description="Disordered" evidence="5">
    <location>
        <begin position="392"/>
        <end position="431"/>
    </location>
</feature>
<comment type="subcellular location">
    <subcellularLocation>
        <location evidence="1">Membrane</location>
        <topology evidence="1">Multi-pass membrane protein</topology>
    </subcellularLocation>
</comment>